<dbReference type="RefSeq" id="WP_072719234.1">
    <property type="nucleotide sequence ID" value="NZ_LN889801.1"/>
</dbReference>
<dbReference type="OrthoDB" id="487763at2"/>
<dbReference type="Proteomes" id="UP000184315">
    <property type="component" value="Unassembled WGS sequence"/>
</dbReference>
<accession>A0A1J1LJ09</accession>
<reference evidence="2" key="1">
    <citation type="submission" date="2015-10" db="EMBL/GenBank/DDBJ databases">
        <authorList>
            <person name="Regsiter A."/>
            <person name="william w."/>
        </authorList>
    </citation>
    <scope>NUCLEOTIDE SEQUENCE [LARGE SCALE GENOMIC DNA]</scope>
</reference>
<evidence type="ECO:0000313" key="2">
    <source>
        <dbReference type="Proteomes" id="UP000184315"/>
    </source>
</evidence>
<evidence type="ECO:0000313" key="1">
    <source>
        <dbReference type="EMBL" id="CUR32496.1"/>
    </source>
</evidence>
<dbReference type="AlphaFoldDB" id="A0A1J1LJ09"/>
<keyword evidence="2" id="KW-1185">Reference proteome</keyword>
<name>A0A1J1LJ09_9CYAN</name>
<sequence length="91" mass="10074">MDAKITEFTQLIDQAIDSAEQTDQEEQSDRLDNLIAVLKNLKQTVISGQLQPSHGTATLGLAREVADWIESLDSPLLSAVGAVEDYYQKHF</sequence>
<gene>
    <name evidence="1" type="ORF">PL9214490043</name>
</gene>
<protein>
    <submittedName>
        <fullName evidence="1">Uncharacterized protein</fullName>
    </submittedName>
</protein>
<organism evidence="1 2">
    <name type="scientific">Planktothrix tepida PCC 9214</name>
    <dbReference type="NCBI Taxonomy" id="671072"/>
    <lineage>
        <taxon>Bacteria</taxon>
        <taxon>Bacillati</taxon>
        <taxon>Cyanobacteriota</taxon>
        <taxon>Cyanophyceae</taxon>
        <taxon>Oscillatoriophycideae</taxon>
        <taxon>Oscillatoriales</taxon>
        <taxon>Microcoleaceae</taxon>
        <taxon>Planktothrix</taxon>
    </lineage>
</organism>
<dbReference type="EMBL" id="CZDF01000154">
    <property type="protein sequence ID" value="CUR32496.1"/>
    <property type="molecule type" value="Genomic_DNA"/>
</dbReference>
<proteinExistence type="predicted"/>